<dbReference type="Proteomes" id="UP000283501">
    <property type="component" value="Unassembled WGS sequence"/>
</dbReference>
<gene>
    <name evidence="3" type="ORF">DW703_00250</name>
    <name evidence="2" type="ORF">ERS852417_00099</name>
</gene>
<evidence type="ECO:0000256" key="1">
    <source>
        <dbReference type="SAM" id="Phobius"/>
    </source>
</evidence>
<reference evidence="2 4" key="1">
    <citation type="submission" date="2015-09" db="EMBL/GenBank/DDBJ databases">
        <authorList>
            <consortium name="Pathogen Informatics"/>
        </authorList>
    </citation>
    <scope>NUCLEOTIDE SEQUENCE [LARGE SCALE GENOMIC DNA]</scope>
    <source>
        <strain evidence="2 4">2789STDY5608860</strain>
    </source>
</reference>
<dbReference type="AlphaFoldDB" id="A0A173WA77"/>
<name>A0A173WA77_9FIRM</name>
<dbReference type="EMBL" id="QSKY01000001">
    <property type="protein sequence ID" value="RHF08394.1"/>
    <property type="molecule type" value="Genomic_DNA"/>
</dbReference>
<keyword evidence="1" id="KW-0472">Membrane</keyword>
<dbReference type="Proteomes" id="UP000095384">
    <property type="component" value="Unassembled WGS sequence"/>
</dbReference>
<proteinExistence type="predicted"/>
<reference evidence="3 5" key="2">
    <citation type="submission" date="2018-08" db="EMBL/GenBank/DDBJ databases">
        <title>A genome reference for cultivated species of the human gut microbiota.</title>
        <authorList>
            <person name="Zou Y."/>
            <person name="Xue W."/>
            <person name="Luo G."/>
        </authorList>
    </citation>
    <scope>NUCLEOTIDE SEQUENCE [LARGE SCALE GENOMIC DNA]</scope>
    <source>
        <strain evidence="3 5">AM26-2LB</strain>
    </source>
</reference>
<feature type="transmembrane region" description="Helical" evidence="1">
    <location>
        <begin position="160"/>
        <end position="183"/>
    </location>
</feature>
<evidence type="ECO:0000313" key="2">
    <source>
        <dbReference type="EMBL" id="CUN36334.1"/>
    </source>
</evidence>
<protein>
    <submittedName>
        <fullName evidence="2">Uncharacterized protein</fullName>
    </submittedName>
</protein>
<accession>A0A173WA77</accession>
<evidence type="ECO:0000313" key="5">
    <source>
        <dbReference type="Proteomes" id="UP000283501"/>
    </source>
</evidence>
<evidence type="ECO:0000313" key="4">
    <source>
        <dbReference type="Proteomes" id="UP000095384"/>
    </source>
</evidence>
<dbReference type="RefSeq" id="WP_055222588.1">
    <property type="nucleotide sequence ID" value="NZ_CYYW01000001.1"/>
</dbReference>
<keyword evidence="1" id="KW-1133">Transmembrane helix</keyword>
<dbReference type="EMBL" id="CYYW01000001">
    <property type="protein sequence ID" value="CUN36334.1"/>
    <property type="molecule type" value="Genomic_DNA"/>
</dbReference>
<organism evidence="2 4">
    <name type="scientific">Agathobacter rectalis</name>
    <dbReference type="NCBI Taxonomy" id="39491"/>
    <lineage>
        <taxon>Bacteria</taxon>
        <taxon>Bacillati</taxon>
        <taxon>Bacillota</taxon>
        <taxon>Clostridia</taxon>
        <taxon>Lachnospirales</taxon>
        <taxon>Lachnospiraceae</taxon>
        <taxon>Agathobacter</taxon>
    </lineage>
</organism>
<keyword evidence="1" id="KW-0812">Transmembrane</keyword>
<sequence length="382" mass="44570">MLFKRKKKTDDTQLHIESIPDESTKGFNVVEICEQMVDAARELEDNRTEYALVTNYLTDIERMENMSETDKKTMNDAAANILTLEKTRSDFLKTKNRISDSQYAQMQQLEDEIPRAIKRLEKNESSLDVINKDLRYLEGEKVQFDIDGEYAKSRQRAFRVYAVLLVVFFAVVVAVCTLMQIVYGADTTIFMLIGALLSTVAGSFVLLTYQSYSDEVKSAAASKNKAVALENRVKIKYVSIKNAVDYTYEKYHVKNSKEFVYNYEQYLLAVKDKERFRRTNEDLEYNSKKLVSVLSKNDFYDARVWLNYTNAIVDHKEMVEQKHELIVRRQKLRGRMSCNVETITRLRREILSHRSELGDRIHEVNRILNKIAELDMEVQSED</sequence>
<evidence type="ECO:0000313" key="3">
    <source>
        <dbReference type="EMBL" id="RHF08394.1"/>
    </source>
</evidence>
<feature type="transmembrane region" description="Helical" evidence="1">
    <location>
        <begin position="189"/>
        <end position="209"/>
    </location>
</feature>